<dbReference type="Pfam" id="PF17123">
    <property type="entry name" value="zf-RING_11"/>
    <property type="match status" value="1"/>
</dbReference>
<dbReference type="PANTHER" id="PTHR15067">
    <property type="entry name" value="E3 UBIQUITIN-PROTEIN LIGASE RNF8"/>
    <property type="match status" value="1"/>
</dbReference>
<name>A0A420HFI6_9PEZI</name>
<dbReference type="Pfam" id="PF00498">
    <property type="entry name" value="FHA"/>
    <property type="match status" value="1"/>
</dbReference>
<evidence type="ECO:0000313" key="11">
    <source>
        <dbReference type="Proteomes" id="UP000283383"/>
    </source>
</evidence>
<keyword evidence="11" id="KW-1185">Reference proteome</keyword>
<dbReference type="GO" id="GO:0006511">
    <property type="term" value="P:ubiquitin-dependent protein catabolic process"/>
    <property type="evidence" value="ECO:0007669"/>
    <property type="project" value="TreeGrafter"/>
</dbReference>
<evidence type="ECO:0000256" key="3">
    <source>
        <dbReference type="ARBA" id="ARBA00022771"/>
    </source>
</evidence>
<dbReference type="GO" id="GO:0032153">
    <property type="term" value="C:cell division site"/>
    <property type="evidence" value="ECO:0007669"/>
    <property type="project" value="TreeGrafter"/>
</dbReference>
<feature type="compositionally biased region" description="Polar residues" evidence="7">
    <location>
        <begin position="155"/>
        <end position="190"/>
    </location>
</feature>
<organism evidence="10 11">
    <name type="scientific">Golovinomyces cichoracearum</name>
    <dbReference type="NCBI Taxonomy" id="62708"/>
    <lineage>
        <taxon>Eukaryota</taxon>
        <taxon>Fungi</taxon>
        <taxon>Dikarya</taxon>
        <taxon>Ascomycota</taxon>
        <taxon>Pezizomycotina</taxon>
        <taxon>Leotiomycetes</taxon>
        <taxon>Erysiphales</taxon>
        <taxon>Erysiphaceae</taxon>
        <taxon>Golovinomyces</taxon>
    </lineage>
</organism>
<dbReference type="GO" id="GO:0000151">
    <property type="term" value="C:ubiquitin ligase complex"/>
    <property type="evidence" value="ECO:0007669"/>
    <property type="project" value="TreeGrafter"/>
</dbReference>
<keyword evidence="3 6" id="KW-0863">Zinc-finger</keyword>
<dbReference type="InterPro" id="IPR000253">
    <property type="entry name" value="FHA_dom"/>
</dbReference>
<dbReference type="SMART" id="SM00184">
    <property type="entry name" value="RING"/>
    <property type="match status" value="1"/>
</dbReference>
<feature type="compositionally biased region" description="Low complexity" evidence="7">
    <location>
        <begin position="248"/>
        <end position="259"/>
    </location>
</feature>
<feature type="domain" description="RING-type" evidence="9">
    <location>
        <begin position="377"/>
        <end position="422"/>
    </location>
</feature>
<reference evidence="10 11" key="1">
    <citation type="journal article" date="2018" name="BMC Genomics">
        <title>Comparative genome analyses reveal sequence features reflecting distinct modes of host-adaptation between dicot and monocot powdery mildew.</title>
        <authorList>
            <person name="Wu Y."/>
            <person name="Ma X."/>
            <person name="Pan Z."/>
            <person name="Kale S.D."/>
            <person name="Song Y."/>
            <person name="King H."/>
            <person name="Zhang Q."/>
            <person name="Presley C."/>
            <person name="Deng X."/>
            <person name="Wei C.I."/>
            <person name="Xiao S."/>
        </authorList>
    </citation>
    <scope>NUCLEOTIDE SEQUENCE [LARGE SCALE GENOMIC DNA]</scope>
    <source>
        <strain evidence="10">UMSG3</strain>
    </source>
</reference>
<dbReference type="SUPFAM" id="SSF57850">
    <property type="entry name" value="RING/U-box"/>
    <property type="match status" value="1"/>
</dbReference>
<feature type="compositionally biased region" description="Polar residues" evidence="7">
    <location>
        <begin position="1"/>
        <end position="11"/>
    </location>
</feature>
<evidence type="ECO:0000259" key="9">
    <source>
        <dbReference type="PROSITE" id="PS50089"/>
    </source>
</evidence>
<evidence type="ECO:0000256" key="5">
    <source>
        <dbReference type="ARBA" id="ARBA00022833"/>
    </source>
</evidence>
<dbReference type="EMBL" id="MCBQ01019699">
    <property type="protein sequence ID" value="RKF56226.1"/>
    <property type="molecule type" value="Genomic_DNA"/>
</dbReference>
<feature type="region of interest" description="Disordered" evidence="7">
    <location>
        <begin position="1"/>
        <end position="22"/>
    </location>
</feature>
<accession>A0A420HFI6</accession>
<dbReference type="PROSITE" id="PS50089">
    <property type="entry name" value="ZF_RING_2"/>
    <property type="match status" value="1"/>
</dbReference>
<comment type="caution">
    <text evidence="10">The sequence shown here is derived from an EMBL/GenBank/DDBJ whole genome shotgun (WGS) entry which is preliminary data.</text>
</comment>
<dbReference type="FunFam" id="2.60.200.20:FF:000030">
    <property type="entry name" value="FHA domain-containing protein"/>
    <property type="match status" value="1"/>
</dbReference>
<dbReference type="PROSITE" id="PS50006">
    <property type="entry name" value="FHA_DOMAIN"/>
    <property type="match status" value="1"/>
</dbReference>
<gene>
    <name evidence="10" type="ORF">GcM3_196001</name>
</gene>
<dbReference type="GO" id="GO:0061630">
    <property type="term" value="F:ubiquitin protein ligase activity"/>
    <property type="evidence" value="ECO:0007669"/>
    <property type="project" value="TreeGrafter"/>
</dbReference>
<evidence type="ECO:0000313" key="10">
    <source>
        <dbReference type="EMBL" id="RKF56226.1"/>
    </source>
</evidence>
<evidence type="ECO:0000256" key="4">
    <source>
        <dbReference type="ARBA" id="ARBA00022786"/>
    </source>
</evidence>
<dbReference type="Gene3D" id="2.60.200.20">
    <property type="match status" value="1"/>
</dbReference>
<protein>
    <submittedName>
        <fullName evidence="10">Putative ring finger protein</fullName>
    </submittedName>
</protein>
<feature type="compositionally biased region" description="Polar residues" evidence="7">
    <location>
        <begin position="75"/>
        <end position="94"/>
    </location>
</feature>
<dbReference type="SUPFAM" id="SSF49879">
    <property type="entry name" value="SMAD/FHA domain"/>
    <property type="match status" value="1"/>
</dbReference>
<feature type="compositionally biased region" description="Low complexity" evidence="7">
    <location>
        <begin position="62"/>
        <end position="74"/>
    </location>
</feature>
<feature type="region of interest" description="Disordered" evidence="7">
    <location>
        <begin position="149"/>
        <end position="190"/>
    </location>
</feature>
<feature type="region of interest" description="Disordered" evidence="7">
    <location>
        <begin position="444"/>
        <end position="483"/>
    </location>
</feature>
<keyword evidence="2" id="KW-0479">Metal-binding</keyword>
<dbReference type="STRING" id="62708.A0A420HFI6"/>
<dbReference type="InterPro" id="IPR008984">
    <property type="entry name" value="SMAD_FHA_dom_sf"/>
</dbReference>
<dbReference type="GO" id="GO:0005829">
    <property type="term" value="C:cytosol"/>
    <property type="evidence" value="ECO:0007669"/>
    <property type="project" value="TreeGrafter"/>
</dbReference>
<feature type="region of interest" description="Disordered" evidence="7">
    <location>
        <begin position="42"/>
        <end position="94"/>
    </location>
</feature>
<evidence type="ECO:0000256" key="1">
    <source>
        <dbReference type="ARBA" id="ARBA00022679"/>
    </source>
</evidence>
<evidence type="ECO:0000256" key="7">
    <source>
        <dbReference type="SAM" id="MobiDB-lite"/>
    </source>
</evidence>
<keyword evidence="4" id="KW-0833">Ubl conjugation pathway</keyword>
<dbReference type="Proteomes" id="UP000283383">
    <property type="component" value="Unassembled WGS sequence"/>
</dbReference>
<dbReference type="GO" id="GO:0016567">
    <property type="term" value="P:protein ubiquitination"/>
    <property type="evidence" value="ECO:0007669"/>
    <property type="project" value="TreeGrafter"/>
</dbReference>
<dbReference type="GO" id="GO:0008270">
    <property type="term" value="F:zinc ion binding"/>
    <property type="evidence" value="ECO:0007669"/>
    <property type="project" value="UniProtKB-KW"/>
</dbReference>
<keyword evidence="5" id="KW-0862">Zinc</keyword>
<dbReference type="InterPro" id="IPR013083">
    <property type="entry name" value="Znf_RING/FYVE/PHD"/>
</dbReference>
<evidence type="ECO:0000256" key="6">
    <source>
        <dbReference type="PROSITE-ProRule" id="PRU00175"/>
    </source>
</evidence>
<feature type="domain" description="FHA" evidence="8">
    <location>
        <begin position="236"/>
        <end position="299"/>
    </location>
</feature>
<evidence type="ECO:0000256" key="2">
    <source>
        <dbReference type="ARBA" id="ARBA00022723"/>
    </source>
</evidence>
<evidence type="ECO:0000259" key="8">
    <source>
        <dbReference type="PROSITE" id="PS50006"/>
    </source>
</evidence>
<dbReference type="AlphaFoldDB" id="A0A420HFI6"/>
<proteinExistence type="predicted"/>
<keyword evidence="1" id="KW-0808">Transferase</keyword>
<sequence length="632" mass="70142">MHSTGLNLPQTSMSDSSSSPTRVRLRPLKYLRLHIHNSTHLLGHSTAHGSSQAHPLLDVRSKSSTSSSGSPGHSVTQNSSSPPTPATSQILPQVNSTRNINKKYSRAANWWIPTIKDQSRASGTSAGPRATGTLSSVEMSYDRLLIEPSEKPSVMSPSNLSSRETKTGTPPQNAGEVNTLNEDPISPISSNRLNVQDMANRLPSIRFSAHQDPRAQRPSLVFTPMHRILPSGKEVIKVGRYSEKDNQPAPSSKTPSSAPIGFKSKVVSRRHCEFWCYGGSWFIKDVKSSSGTFLNHIRLSAPGTESKPFQIHDGDIVQLGIDFKGGEEMIFRCVKIKLELNKEWQKGPNNFNLQSHRQLRMLNGLDNKIKGRTTQDCSICLSLIAPCQPLFVAPCSHTWHYKCIRMIINGPNWPHFVCPNCRNVADLEAELEEIHDEEWEEVKIEEKSADEGNLTELSSQSPEFEDNSPRANLSVKEPDPQEPEGLEANIAARYSSMNLGEPSEDQFNQNFDELAYKLDRVQLDEPKTSVTYSHLETSETNQLAINIISRQHSETRALERFAPQDSHTPSPENIRSHKLNISAEGSLTPRNNVGPYLFEERHGGVRTTNISPMNLATVVETPSSLSALSNTK</sequence>
<dbReference type="PANTHER" id="PTHR15067:SF7">
    <property type="entry name" value="E3 UBIQUITIN-PROTEIN LIGASE DMA1-RELATED"/>
    <property type="match status" value="1"/>
</dbReference>
<feature type="region of interest" description="Disordered" evidence="7">
    <location>
        <begin position="240"/>
        <end position="260"/>
    </location>
</feature>
<dbReference type="Gene3D" id="3.30.40.10">
    <property type="entry name" value="Zinc/RING finger domain, C3HC4 (zinc finger)"/>
    <property type="match status" value="1"/>
</dbReference>
<dbReference type="SMART" id="SM00240">
    <property type="entry name" value="FHA"/>
    <property type="match status" value="1"/>
</dbReference>
<dbReference type="InterPro" id="IPR001841">
    <property type="entry name" value="Znf_RING"/>
</dbReference>